<feature type="signal peptide" evidence="1">
    <location>
        <begin position="1"/>
        <end position="22"/>
    </location>
</feature>
<gene>
    <name evidence="2" type="ORF">jaqu_14480</name>
</gene>
<evidence type="ECO:0000313" key="3">
    <source>
        <dbReference type="Proteomes" id="UP000032232"/>
    </source>
</evidence>
<protein>
    <recommendedName>
        <fullName evidence="4">DUF5666 domain-containing protein</fullName>
    </recommendedName>
</protein>
<dbReference type="AlphaFoldDB" id="A0A0D1EH18"/>
<evidence type="ECO:0008006" key="4">
    <source>
        <dbReference type="Google" id="ProtNLM"/>
    </source>
</evidence>
<name>A0A0D1EH18_9RHOB</name>
<dbReference type="RefSeq" id="WP_043918272.1">
    <property type="nucleotide sequence ID" value="NZ_JYFE01000025.1"/>
</dbReference>
<sequence length="112" mass="11217">MKTLIASALAASALVAALPAAAQVPAGPAGAIAHFNQDIDTANDRASLDIVRGETVTVSSRSGSVAQAIAHFNADLDAGDRVPLTGGTVVSGSPTYGAEIFANIRAESLEDE</sequence>
<dbReference type="Proteomes" id="UP000032232">
    <property type="component" value="Unassembled WGS sequence"/>
</dbReference>
<dbReference type="EMBL" id="JYFE01000025">
    <property type="protein sequence ID" value="KIT16949.1"/>
    <property type="molecule type" value="Genomic_DNA"/>
</dbReference>
<comment type="caution">
    <text evidence="2">The sequence shown here is derived from an EMBL/GenBank/DDBJ whole genome shotgun (WGS) entry which is preliminary data.</text>
</comment>
<evidence type="ECO:0000256" key="1">
    <source>
        <dbReference type="SAM" id="SignalP"/>
    </source>
</evidence>
<feature type="chain" id="PRO_5002240890" description="DUF5666 domain-containing protein" evidence="1">
    <location>
        <begin position="23"/>
        <end position="112"/>
    </location>
</feature>
<organism evidence="2 3">
    <name type="scientific">Jannaschia aquimarina</name>
    <dbReference type="NCBI Taxonomy" id="935700"/>
    <lineage>
        <taxon>Bacteria</taxon>
        <taxon>Pseudomonadati</taxon>
        <taxon>Pseudomonadota</taxon>
        <taxon>Alphaproteobacteria</taxon>
        <taxon>Rhodobacterales</taxon>
        <taxon>Roseobacteraceae</taxon>
        <taxon>Jannaschia</taxon>
    </lineage>
</organism>
<keyword evidence="3" id="KW-1185">Reference proteome</keyword>
<evidence type="ECO:0000313" key="2">
    <source>
        <dbReference type="EMBL" id="KIT16949.1"/>
    </source>
</evidence>
<keyword evidence="1" id="KW-0732">Signal</keyword>
<proteinExistence type="predicted"/>
<dbReference type="PATRIC" id="fig|935700.4.peg.1499"/>
<accession>A0A0D1EH18</accession>
<reference evidence="2 3" key="1">
    <citation type="submission" date="2015-02" db="EMBL/GenBank/DDBJ databases">
        <title>Genome Sequence of Jannaschia aquimarina DSM28248, a member of the Roseobacter clade.</title>
        <authorList>
            <person name="Voget S."/>
            <person name="Daniel R."/>
        </authorList>
    </citation>
    <scope>NUCLEOTIDE SEQUENCE [LARGE SCALE GENOMIC DNA]</scope>
    <source>
        <strain evidence="2 3">GSW-M26</strain>
    </source>
</reference>